<sequence length="204" mass="22751">MNGARMLLLFCLVISTGGLPALTDARPGTNRNYGIMGPTGEEDSEKWAKEKDNAFKKAENDWLQRRFSRSESGSKAEESESGSNSYKPQTPFQMLKSRLSSSDIKQGHKKNMGHGVHSYSQINTTGIIDQAVAETIKENTTEPPPMPPTMAKTTSPIVPYLQGESDSQKKKKKKKKKKKSLRRTYEAEQLKKFGANARPFLLDP</sequence>
<feature type="compositionally biased region" description="Basic residues" evidence="1">
    <location>
        <begin position="169"/>
        <end position="182"/>
    </location>
</feature>
<evidence type="ECO:0000313" key="3">
    <source>
        <dbReference type="Proteomes" id="UP000515163"/>
    </source>
</evidence>
<protein>
    <submittedName>
        <fullName evidence="4">Uncharacterized protein LOC116294684</fullName>
    </submittedName>
</protein>
<dbReference type="KEGG" id="aten:116294684"/>
<organism evidence="3 4">
    <name type="scientific">Actinia tenebrosa</name>
    <name type="common">Australian red waratah sea anemone</name>
    <dbReference type="NCBI Taxonomy" id="6105"/>
    <lineage>
        <taxon>Eukaryota</taxon>
        <taxon>Metazoa</taxon>
        <taxon>Cnidaria</taxon>
        <taxon>Anthozoa</taxon>
        <taxon>Hexacorallia</taxon>
        <taxon>Actiniaria</taxon>
        <taxon>Actiniidae</taxon>
        <taxon>Actinia</taxon>
    </lineage>
</organism>
<feature type="chain" id="PRO_5027784675" evidence="2">
    <location>
        <begin position="19"/>
        <end position="204"/>
    </location>
</feature>
<proteinExistence type="predicted"/>
<dbReference type="Proteomes" id="UP000515163">
    <property type="component" value="Unplaced"/>
</dbReference>
<dbReference type="InParanoid" id="A0A6P8HSK6"/>
<evidence type="ECO:0000256" key="2">
    <source>
        <dbReference type="SAM" id="SignalP"/>
    </source>
</evidence>
<feature type="signal peptide" evidence="2">
    <location>
        <begin position="1"/>
        <end position="18"/>
    </location>
</feature>
<feature type="region of interest" description="Disordered" evidence="1">
    <location>
        <begin position="23"/>
        <end position="91"/>
    </location>
</feature>
<reference evidence="4" key="1">
    <citation type="submission" date="2025-08" db="UniProtKB">
        <authorList>
            <consortium name="RefSeq"/>
        </authorList>
    </citation>
    <scope>IDENTIFICATION</scope>
    <source>
        <tissue evidence="4">Tentacle</tissue>
    </source>
</reference>
<dbReference type="OrthoDB" id="10394796at2759"/>
<evidence type="ECO:0000256" key="1">
    <source>
        <dbReference type="SAM" id="MobiDB-lite"/>
    </source>
</evidence>
<name>A0A6P8HSK6_ACTTE</name>
<dbReference type="AlphaFoldDB" id="A0A6P8HSK6"/>
<keyword evidence="3" id="KW-1185">Reference proteome</keyword>
<dbReference type="RefSeq" id="XP_031558193.1">
    <property type="nucleotide sequence ID" value="XM_031702333.1"/>
</dbReference>
<feature type="region of interest" description="Disordered" evidence="1">
    <location>
        <begin position="139"/>
        <end position="185"/>
    </location>
</feature>
<evidence type="ECO:0000313" key="4">
    <source>
        <dbReference type="RefSeq" id="XP_031558193.1"/>
    </source>
</evidence>
<keyword evidence="2" id="KW-0732">Signal</keyword>
<accession>A0A6P8HSK6</accession>
<dbReference type="GeneID" id="116294684"/>
<gene>
    <name evidence="4" type="primary">LOC116294684</name>
</gene>
<feature type="compositionally biased region" description="Basic and acidic residues" evidence="1">
    <location>
        <begin position="45"/>
        <end position="78"/>
    </location>
</feature>